<dbReference type="InterPro" id="IPR029054">
    <property type="entry name" value="dUTPase-like"/>
</dbReference>
<evidence type="ECO:0000313" key="6">
    <source>
        <dbReference type="Proteomes" id="UP000014760"/>
    </source>
</evidence>
<proteinExistence type="predicted"/>
<feature type="transmembrane region" description="Helical" evidence="1">
    <location>
        <begin position="463"/>
        <end position="484"/>
    </location>
</feature>
<dbReference type="Proteomes" id="UP000014760">
    <property type="component" value="Unassembled WGS sequence"/>
</dbReference>
<dbReference type="InterPro" id="IPR036157">
    <property type="entry name" value="dUTPase-like_sf"/>
</dbReference>
<reference evidence="6" key="1">
    <citation type="submission" date="2012-12" db="EMBL/GenBank/DDBJ databases">
        <authorList>
            <person name="Hellsten U."/>
            <person name="Grimwood J."/>
            <person name="Chapman J.A."/>
            <person name="Shapiro H."/>
            <person name="Aerts A."/>
            <person name="Otillar R.P."/>
            <person name="Terry A.Y."/>
            <person name="Boore J.L."/>
            <person name="Simakov O."/>
            <person name="Marletaz F."/>
            <person name="Cho S.-J."/>
            <person name="Edsinger-Gonzales E."/>
            <person name="Havlak P."/>
            <person name="Kuo D.-H."/>
            <person name="Larsson T."/>
            <person name="Lv J."/>
            <person name="Arendt D."/>
            <person name="Savage R."/>
            <person name="Osoegawa K."/>
            <person name="de Jong P."/>
            <person name="Lindberg D.R."/>
            <person name="Seaver E.C."/>
            <person name="Weisblat D.A."/>
            <person name="Putnam N.H."/>
            <person name="Grigoriev I.V."/>
            <person name="Rokhsar D.S."/>
        </authorList>
    </citation>
    <scope>NUCLEOTIDE SEQUENCE</scope>
    <source>
        <strain evidence="6">I ESC-2004</strain>
    </source>
</reference>
<organism evidence="4">
    <name type="scientific">Capitella teleta</name>
    <name type="common">Polychaete worm</name>
    <dbReference type="NCBI Taxonomy" id="283909"/>
    <lineage>
        <taxon>Eukaryota</taxon>
        <taxon>Metazoa</taxon>
        <taxon>Spiralia</taxon>
        <taxon>Lophotrochozoa</taxon>
        <taxon>Annelida</taxon>
        <taxon>Polychaeta</taxon>
        <taxon>Sedentaria</taxon>
        <taxon>Scolecida</taxon>
        <taxon>Capitellidae</taxon>
        <taxon>Capitella</taxon>
    </lineage>
</organism>
<keyword evidence="1" id="KW-0472">Membrane</keyword>
<evidence type="ECO:0000256" key="1">
    <source>
        <dbReference type="SAM" id="Phobius"/>
    </source>
</evidence>
<sequence>MSFWLLVEFLLVIHITGHDLFTTPSVDWKTGTEAVFTQEEEKKEEEVLQQPEPSPLCVKVEDGQDQQFPVLTQRESETEGGEEDEIDLFCTDHCQRETKIMTVNLNYAVANNTEFSCDTTGFPVSPPMASKSSYAVVRLHELALCHKAYRVACHYAYQYNVTYCRVVYHTRTSHCPKITRVMVQNNTGGDLTEDLYDYRSFTTHEGGRLVAFKVPGEHDLLWILVYTESTSSQPQTFLTNSSTSFPFLTSRSQRLRQQNIRLVSVIQSNGDTLLTCLHDDPEVFEKDEKNQFRITQVSVEILGYRFEEGNLTPVGEKGKELEYSASSSFHKNGFLVTFLNPFSKYVIFSGIMRYEFVRLMMQEYGADILQAKCATVANVKRYGEPIFLTETKAIYTDITRNSKDSLFPPLIPSSSPLLEMNNTDAGLKSKSRMWPSSSNVKPGERRKIVESRIIILSRFQSSWFLGVFGISLLLFGGFLTITLVKIKTLSKPDIWISFVTFYVNTMVLQRPHQTTTTTTTVQGSNGESTVLIHPTPATLYALDIVCGHSRWSHNLGEFNSRLNDLHKACIHYFLVTIIRSCVKKDENVLRTALRKVNTLERLHLVADKFVYMLKIYVALGCVPCCYSSSSSSYFFDPNCNNANIPNTEPNKVLEEYLEVYLKIIEAGVKNMQVMRYCDIVHNLMITEREGVKRASKLILQGERENKGKKQSQMSSSSSWSVSLMTFAPAEAWGMEDGMGIGIGAENVMSEILVQSPLPLGDLVGKELQWSYACEQTRNLTLSHLHQTYLVVSTDLSEEARKILLSSKRILDVADTSALNRQISATSKLVEEVKKNTSSMSQVEVTRDLIETEYERLQNRMPGGNNENDDKEVKLTEWSKTIKILLNQLQHDEKVRREVASGGHLNNLPQINEMITADALDLDAGDPMNLTTFEGLRADMFPSKSQDRSMQSRRAKQTLIDLEKMLRKQDETICLFKNAIQDMMTSQRKQASIIQSQTTALKSAEMNAKFLQKRNKEKDLLNRELTECISTFRDRFDEVANALKLSEEERCQLAAIGSGHLIASGKRWHEEASFVDQQRAASQEAESGLSGGGFSWRSHLGQQQKIIRLMLGLLSTRNTAAVPKKTKRTRVMFDQVLSDECVRPLPVFAPFAANDDELQMSNTWIPVPEFHDQPVRDAALTMTRIAKGLEEQPQQHQQEHQPQPQELARYDTGGGGGVVEMTPELFVLDLNPVSKNMRKATSQIFDDIGHRPVRMFHRRYLFSQMKSKADAKKVVKDDLDSAWERFLRTFFQFTIPLFSKNRDTTWQKSWPEITAVERYFNDTDTHTEKEKKKMSTPGIKQTRESAGIDISSAENVKIPPLSTNLVKVTWLPPNELEISWSLHPRSGLFKKHAVQSLDRGVNDPKNHIWMQNLSPTESYHIKEDERISQIVVNFQGENKPLCTVNVHPKARVFIPGLCVTEIETQEGPLHFNNFSFEEDGERGVYAKIIPSLLPPHSFFNFDCIIFPGLIDPDYEGKITFLAWSRKPEGVYLDSTKPFAQLSYFLFKKNETFGCVPMKKTRGESGFGSTG</sequence>
<dbReference type="SUPFAM" id="SSF51283">
    <property type="entry name" value="dUTPase-like"/>
    <property type="match status" value="2"/>
</dbReference>
<dbReference type="EMBL" id="AMQN01011961">
    <property type="status" value="NOT_ANNOTATED_CDS"/>
    <property type="molecule type" value="Genomic_DNA"/>
</dbReference>
<reference evidence="4 6" key="2">
    <citation type="journal article" date="2013" name="Nature">
        <title>Insights into bilaterian evolution from three spiralian genomes.</title>
        <authorList>
            <person name="Simakov O."/>
            <person name="Marletaz F."/>
            <person name="Cho S.J."/>
            <person name="Edsinger-Gonzales E."/>
            <person name="Havlak P."/>
            <person name="Hellsten U."/>
            <person name="Kuo D.H."/>
            <person name="Larsson T."/>
            <person name="Lv J."/>
            <person name="Arendt D."/>
            <person name="Savage R."/>
            <person name="Osoegawa K."/>
            <person name="de Jong P."/>
            <person name="Grimwood J."/>
            <person name="Chapman J.A."/>
            <person name="Shapiro H."/>
            <person name="Aerts A."/>
            <person name="Otillar R.P."/>
            <person name="Terry A.Y."/>
            <person name="Boore J.L."/>
            <person name="Grigoriev I.V."/>
            <person name="Lindberg D.R."/>
            <person name="Seaver E.C."/>
            <person name="Weisblat D.A."/>
            <person name="Putnam N.H."/>
            <person name="Rokhsar D.S."/>
        </authorList>
    </citation>
    <scope>NUCLEOTIDE SEQUENCE</scope>
    <source>
        <strain evidence="4 6">I ESC-2004</strain>
    </source>
</reference>
<evidence type="ECO:0000313" key="4">
    <source>
        <dbReference type="EMBL" id="ELT95172.1"/>
    </source>
</evidence>
<name>R7TNQ0_CAPTE</name>
<evidence type="ECO:0000256" key="2">
    <source>
        <dbReference type="SAM" id="SignalP"/>
    </source>
</evidence>
<protein>
    <recommendedName>
        <fullName evidence="3">dUTPase-like domain-containing protein</fullName>
    </recommendedName>
</protein>
<gene>
    <name evidence="4" type="ORF">CAPTEDRAFT_187501</name>
</gene>
<accession>R7TNQ0</accession>
<feature type="chain" id="PRO_5008787198" description="dUTPase-like domain-containing protein" evidence="2">
    <location>
        <begin position="18"/>
        <end position="1569"/>
    </location>
</feature>
<evidence type="ECO:0000259" key="3">
    <source>
        <dbReference type="Pfam" id="PF00692"/>
    </source>
</evidence>
<keyword evidence="1" id="KW-0812">Transmembrane</keyword>
<feature type="domain" description="dUTPase-like" evidence="3">
    <location>
        <begin position="1339"/>
        <end position="1432"/>
    </location>
</feature>
<dbReference type="Gene3D" id="2.70.40.10">
    <property type="match status" value="2"/>
</dbReference>
<dbReference type="EMBL" id="KB309212">
    <property type="protein sequence ID" value="ELT95172.1"/>
    <property type="molecule type" value="Genomic_DNA"/>
</dbReference>
<evidence type="ECO:0000313" key="5">
    <source>
        <dbReference type="EnsemblMetazoa" id="CapteP187501"/>
    </source>
</evidence>
<feature type="signal peptide" evidence="2">
    <location>
        <begin position="1"/>
        <end position="17"/>
    </location>
</feature>
<dbReference type="EnsemblMetazoa" id="CapteT187501">
    <property type="protein sequence ID" value="CapteP187501"/>
    <property type="gene ID" value="CapteG187501"/>
</dbReference>
<keyword evidence="1" id="KW-1133">Transmembrane helix</keyword>
<keyword evidence="2" id="KW-0732">Signal</keyword>
<keyword evidence="6" id="KW-1185">Reference proteome</keyword>
<dbReference type="HOGENOM" id="CLU_245549_0_0_1"/>
<dbReference type="Pfam" id="PF00692">
    <property type="entry name" value="dUTPase"/>
    <property type="match status" value="1"/>
</dbReference>
<reference evidence="5" key="3">
    <citation type="submission" date="2015-06" db="UniProtKB">
        <authorList>
            <consortium name="EnsemblMetazoa"/>
        </authorList>
    </citation>
    <scope>IDENTIFICATION</scope>
</reference>